<evidence type="ECO:0000256" key="1">
    <source>
        <dbReference type="SAM" id="MobiDB-lite"/>
    </source>
</evidence>
<feature type="compositionally biased region" description="Polar residues" evidence="1">
    <location>
        <begin position="67"/>
        <end position="87"/>
    </location>
</feature>
<dbReference type="EMBL" id="BSXT01000289">
    <property type="protein sequence ID" value="GMF23492.1"/>
    <property type="molecule type" value="Genomic_DNA"/>
</dbReference>
<protein>
    <submittedName>
        <fullName evidence="2">Unnamed protein product</fullName>
    </submittedName>
</protein>
<feature type="compositionally biased region" description="Basic and acidic residues" evidence="1">
    <location>
        <begin position="333"/>
        <end position="350"/>
    </location>
</feature>
<organism evidence="2 3">
    <name type="scientific">Phytophthora fragariaefolia</name>
    <dbReference type="NCBI Taxonomy" id="1490495"/>
    <lineage>
        <taxon>Eukaryota</taxon>
        <taxon>Sar</taxon>
        <taxon>Stramenopiles</taxon>
        <taxon>Oomycota</taxon>
        <taxon>Peronosporomycetes</taxon>
        <taxon>Peronosporales</taxon>
        <taxon>Peronosporaceae</taxon>
        <taxon>Phytophthora</taxon>
    </lineage>
</organism>
<gene>
    <name evidence="2" type="ORF">Pfra01_000372700</name>
</gene>
<feature type="region of interest" description="Disordered" evidence="1">
    <location>
        <begin position="114"/>
        <end position="134"/>
    </location>
</feature>
<sequence>MQGSSCTALLDQLPDLVSYNTAPVTTGAPLHDILAVEPGTLQVSVVAPPTVSQRAGSPASVFRASDGTVTDSQSQDTYTLSVPAQTKSRQRGAKRGEDRVQASVNRLLKRVSDPAGATADLTSHSFRRGGAQHANGNDRLAAQWIFDRGAWDMSKTNKAFAYITNTAREDRKVARVLSGWDADDKPAIIDIANLDHTTQERLGRFQTLLFRSCTGLKKQRLNISNKVLSVLTAYLIRYYPSLKELAPTAPIVIRVEECLEAAGIPVADILSLSVTLSTAASPPVEGQIPDKSNNICARIDHLLAVIEELIASNKALAARLSIVETAQLKPKRTLETTRLEQPHDTSDHEPKSKRRKKQATNLSSAWLEWYSSVPRVWESADRKKKSELRYIVAFMKLFLGDGFKLDENDDDFKDRVLETGRIAESNVLVYLQDRGIKAKGAGTVLREMRKLLQAGDLDERIITYRHLLAIDRIQDPAPADTQNIFTVADQV</sequence>
<dbReference type="AlphaFoldDB" id="A0A9W6WZM7"/>
<reference evidence="2" key="1">
    <citation type="submission" date="2023-04" db="EMBL/GenBank/DDBJ databases">
        <title>Phytophthora fragariaefolia NBRC 109709.</title>
        <authorList>
            <person name="Ichikawa N."/>
            <person name="Sato H."/>
            <person name="Tonouchi N."/>
        </authorList>
    </citation>
    <scope>NUCLEOTIDE SEQUENCE</scope>
    <source>
        <strain evidence="2">NBRC 109709</strain>
    </source>
</reference>
<keyword evidence="3" id="KW-1185">Reference proteome</keyword>
<feature type="region of interest" description="Disordered" evidence="1">
    <location>
        <begin position="51"/>
        <end position="100"/>
    </location>
</feature>
<evidence type="ECO:0000313" key="2">
    <source>
        <dbReference type="EMBL" id="GMF23492.1"/>
    </source>
</evidence>
<dbReference type="OrthoDB" id="125506at2759"/>
<dbReference type="Proteomes" id="UP001165121">
    <property type="component" value="Unassembled WGS sequence"/>
</dbReference>
<proteinExistence type="predicted"/>
<feature type="region of interest" description="Disordered" evidence="1">
    <location>
        <begin position="333"/>
        <end position="359"/>
    </location>
</feature>
<comment type="caution">
    <text evidence="2">The sequence shown here is derived from an EMBL/GenBank/DDBJ whole genome shotgun (WGS) entry which is preliminary data.</text>
</comment>
<accession>A0A9W6WZM7</accession>
<evidence type="ECO:0000313" key="3">
    <source>
        <dbReference type="Proteomes" id="UP001165121"/>
    </source>
</evidence>
<name>A0A9W6WZM7_9STRA</name>